<gene>
    <name evidence="1" type="ORF">M5G18_11695</name>
</gene>
<proteinExistence type="predicted"/>
<sequence>MPYAIREDGSFIMRSDDYQPEEGEALYDDVPQWAYDAQEAIRLREKQMVDEVEWQATEMSLIANQLTAIEDEDPTALPGTSKEWRDYRVKIRAWVDGAPDFPDSAHRPVRPA</sequence>
<keyword evidence="2" id="KW-1185">Reference proteome</keyword>
<accession>A0ABT5PNY3</accession>
<name>A0ABT5PNY3_9PSED</name>
<organism evidence="1 2">
    <name type="scientific">Pseudomonas aphyarum</name>
    <dbReference type="NCBI Taxonomy" id="2942629"/>
    <lineage>
        <taxon>Bacteria</taxon>
        <taxon>Pseudomonadati</taxon>
        <taxon>Pseudomonadota</taxon>
        <taxon>Gammaproteobacteria</taxon>
        <taxon>Pseudomonadales</taxon>
        <taxon>Pseudomonadaceae</taxon>
        <taxon>Pseudomonas</taxon>
    </lineage>
</organism>
<protein>
    <recommendedName>
        <fullName evidence="3">Tail fiber assembly protein</fullName>
    </recommendedName>
</protein>
<comment type="caution">
    <text evidence="1">The sequence shown here is derived from an EMBL/GenBank/DDBJ whole genome shotgun (WGS) entry which is preliminary data.</text>
</comment>
<evidence type="ECO:0008006" key="3">
    <source>
        <dbReference type="Google" id="ProtNLM"/>
    </source>
</evidence>
<evidence type="ECO:0000313" key="2">
    <source>
        <dbReference type="Proteomes" id="UP001150531"/>
    </source>
</evidence>
<evidence type="ECO:0000313" key="1">
    <source>
        <dbReference type="EMBL" id="MDD1125251.1"/>
    </source>
</evidence>
<dbReference type="Proteomes" id="UP001150531">
    <property type="component" value="Unassembled WGS sequence"/>
</dbReference>
<dbReference type="EMBL" id="JAMDGS010000007">
    <property type="protein sequence ID" value="MDD1125251.1"/>
    <property type="molecule type" value="Genomic_DNA"/>
</dbReference>
<dbReference type="RefSeq" id="WP_273899876.1">
    <property type="nucleotide sequence ID" value="NZ_JAMDGS010000007.1"/>
</dbReference>
<reference evidence="1" key="1">
    <citation type="submission" date="2022-05" db="EMBL/GenBank/DDBJ databases">
        <title>Novel Pseudomonas spp. Isolated from a Rainbow Trout Aquaculture Facility.</title>
        <authorList>
            <person name="Testerman T."/>
            <person name="Graf J."/>
        </authorList>
    </citation>
    <scope>NUCLEOTIDE SEQUENCE</scope>
    <source>
        <strain evidence="1">ID386</strain>
    </source>
</reference>